<protein>
    <submittedName>
        <fullName evidence="1">Uncharacterized protein</fullName>
    </submittedName>
</protein>
<gene>
    <name evidence="1" type="ORF">TH68_07760</name>
</gene>
<dbReference type="EMBL" id="JXUO01000255">
    <property type="protein sequence ID" value="KKZ12174.1"/>
    <property type="molecule type" value="Genomic_DNA"/>
</dbReference>
<organism evidence="1 2">
    <name type="scientific">Candidatus Synechococcus spongiarum 142</name>
    <dbReference type="NCBI Taxonomy" id="1608213"/>
    <lineage>
        <taxon>Bacteria</taxon>
        <taxon>Bacillati</taxon>
        <taxon>Cyanobacteriota</taxon>
        <taxon>Cyanophyceae</taxon>
        <taxon>Synechococcales</taxon>
        <taxon>Synechococcaceae</taxon>
        <taxon>Synechococcus</taxon>
    </lineage>
</organism>
<name>A0A6N3X2G1_9SYNE</name>
<evidence type="ECO:0000313" key="2">
    <source>
        <dbReference type="Proteomes" id="UP000035054"/>
    </source>
</evidence>
<dbReference type="Proteomes" id="UP000035054">
    <property type="component" value="Unassembled WGS sequence"/>
</dbReference>
<accession>A0A6N3X2G1</accession>
<sequence length="71" mass="8257">MGFFTFIAEARRAMEESSAVAALKKFRDSDELYQFNRTVHNMIQHLNNSELAITLKRIRMLDQHLTQSVVS</sequence>
<comment type="caution">
    <text evidence="1">The sequence shown here is derived from an EMBL/GenBank/DDBJ whole genome shotgun (WGS) entry which is preliminary data.</text>
</comment>
<proteinExistence type="predicted"/>
<dbReference type="AlphaFoldDB" id="A0A6N3X2G1"/>
<reference evidence="1 2" key="1">
    <citation type="submission" date="2015-01" db="EMBL/GenBank/DDBJ databases">
        <title>Lifestyle Evolution in Cyanobacterial Symbionts of Sponges.</title>
        <authorList>
            <person name="Burgsdorf I."/>
            <person name="Slaby B.M."/>
            <person name="Handley K.M."/>
            <person name="Haber M."/>
            <person name="Blom J."/>
            <person name="Marshall C.W."/>
            <person name="Gilbert J.A."/>
            <person name="Hentschel U."/>
            <person name="Steindler L."/>
        </authorList>
    </citation>
    <scope>NUCLEOTIDE SEQUENCE [LARGE SCALE GENOMIC DNA]</scope>
    <source>
        <strain evidence="1">142</strain>
    </source>
</reference>
<evidence type="ECO:0000313" key="1">
    <source>
        <dbReference type="EMBL" id="KKZ12174.1"/>
    </source>
</evidence>